<dbReference type="InParanoid" id="A0A1W4X163"/>
<dbReference type="Proteomes" id="UP000192223">
    <property type="component" value="Unplaced"/>
</dbReference>
<proteinExistence type="predicted"/>
<accession>A0A1W4X163</accession>
<organism evidence="2 3">
    <name type="scientific">Agrilus planipennis</name>
    <name type="common">Emerald ash borer</name>
    <name type="synonym">Agrilus marcopoli</name>
    <dbReference type="NCBI Taxonomy" id="224129"/>
    <lineage>
        <taxon>Eukaryota</taxon>
        <taxon>Metazoa</taxon>
        <taxon>Ecdysozoa</taxon>
        <taxon>Arthropoda</taxon>
        <taxon>Hexapoda</taxon>
        <taxon>Insecta</taxon>
        <taxon>Pterygota</taxon>
        <taxon>Neoptera</taxon>
        <taxon>Endopterygota</taxon>
        <taxon>Coleoptera</taxon>
        <taxon>Polyphaga</taxon>
        <taxon>Elateriformia</taxon>
        <taxon>Buprestoidea</taxon>
        <taxon>Buprestidae</taxon>
        <taxon>Agrilinae</taxon>
        <taxon>Agrilus</taxon>
    </lineage>
</organism>
<evidence type="ECO:0000313" key="3">
    <source>
        <dbReference type="RefSeq" id="XP_018329829.1"/>
    </source>
</evidence>
<protein>
    <submittedName>
        <fullName evidence="3">Uncharacterized protein LOC108740122</fullName>
    </submittedName>
</protein>
<dbReference type="KEGG" id="apln:108740122"/>
<dbReference type="RefSeq" id="XP_018329829.1">
    <property type="nucleotide sequence ID" value="XM_018474327.2"/>
</dbReference>
<dbReference type="PANTHER" id="PTHR37685">
    <property type="entry name" value="GEO11136P1-RELATED"/>
    <property type="match status" value="1"/>
</dbReference>
<evidence type="ECO:0000313" key="2">
    <source>
        <dbReference type="Proteomes" id="UP000192223"/>
    </source>
</evidence>
<dbReference type="PANTHER" id="PTHR37685:SF1">
    <property type="entry name" value="GEO11136P1-RELATED"/>
    <property type="match status" value="1"/>
</dbReference>
<keyword evidence="1" id="KW-0732">Signal</keyword>
<feature type="signal peptide" evidence="1">
    <location>
        <begin position="1"/>
        <end position="21"/>
    </location>
</feature>
<evidence type="ECO:0000256" key="1">
    <source>
        <dbReference type="SAM" id="SignalP"/>
    </source>
</evidence>
<dbReference type="GeneID" id="108740122"/>
<gene>
    <name evidence="3" type="primary">LOC108740122</name>
</gene>
<dbReference type="InterPro" id="IPR031734">
    <property type="entry name" value="MBF2"/>
</dbReference>
<name>A0A1W4X163_AGRPL</name>
<reference evidence="3" key="1">
    <citation type="submission" date="2025-08" db="UniProtKB">
        <authorList>
            <consortium name="RefSeq"/>
        </authorList>
    </citation>
    <scope>IDENTIFICATION</scope>
    <source>
        <tissue evidence="3">Entire body</tissue>
    </source>
</reference>
<sequence length="130" mass="14099">MVSYNFVFCILSMLLFGAALCISDSDETRAVSHNINDCTNAAANKTLIYSTVINERARFLGYTTKTVSFPSSSVNQDLITCIVVTDNDGDGTGGYPSISSGGLNSYSVEIELTSQWSRGLHFTVRIYTDA</sequence>
<feature type="chain" id="PRO_5010706224" evidence="1">
    <location>
        <begin position="22"/>
        <end position="130"/>
    </location>
</feature>
<dbReference type="AlphaFoldDB" id="A0A1W4X163"/>
<dbReference type="Pfam" id="PF15868">
    <property type="entry name" value="MBF2"/>
    <property type="match status" value="1"/>
</dbReference>
<dbReference type="OrthoDB" id="6763154at2759"/>
<keyword evidence="2" id="KW-1185">Reference proteome</keyword>